<gene>
    <name evidence="1" type="ORF">BUALT_Bualt03G0181000</name>
</gene>
<reference evidence="1" key="1">
    <citation type="submission" date="2019-10" db="EMBL/GenBank/DDBJ databases">
        <authorList>
            <person name="Zhang R."/>
            <person name="Pan Y."/>
            <person name="Wang J."/>
            <person name="Ma R."/>
            <person name="Yu S."/>
        </authorList>
    </citation>
    <scope>NUCLEOTIDE SEQUENCE</scope>
    <source>
        <strain evidence="1">LA-IB0</strain>
        <tissue evidence="1">Leaf</tissue>
    </source>
</reference>
<name>A0AAV6Y645_9LAMI</name>
<accession>A0AAV6Y645</accession>
<protein>
    <submittedName>
        <fullName evidence="1">Uncharacterized protein</fullName>
    </submittedName>
</protein>
<sequence length="90" mass="10168">MAMVEDKSDDKVWGLFKLPFHNSQSATSSSSTFAHYQQNYGHGNNNSVSDLVASIIDSRYLRNLPNYQEVASLDMLKLKNKQVALDENED</sequence>
<keyword evidence="2" id="KW-1185">Reference proteome</keyword>
<comment type="caution">
    <text evidence="1">The sequence shown here is derived from an EMBL/GenBank/DDBJ whole genome shotgun (WGS) entry which is preliminary data.</text>
</comment>
<proteinExistence type="predicted"/>
<dbReference type="EMBL" id="WHWC01000003">
    <property type="protein sequence ID" value="KAG8386745.1"/>
    <property type="molecule type" value="Genomic_DNA"/>
</dbReference>
<evidence type="ECO:0000313" key="2">
    <source>
        <dbReference type="Proteomes" id="UP000826271"/>
    </source>
</evidence>
<organism evidence="1 2">
    <name type="scientific">Buddleja alternifolia</name>
    <dbReference type="NCBI Taxonomy" id="168488"/>
    <lineage>
        <taxon>Eukaryota</taxon>
        <taxon>Viridiplantae</taxon>
        <taxon>Streptophyta</taxon>
        <taxon>Embryophyta</taxon>
        <taxon>Tracheophyta</taxon>
        <taxon>Spermatophyta</taxon>
        <taxon>Magnoliopsida</taxon>
        <taxon>eudicotyledons</taxon>
        <taxon>Gunneridae</taxon>
        <taxon>Pentapetalae</taxon>
        <taxon>asterids</taxon>
        <taxon>lamiids</taxon>
        <taxon>Lamiales</taxon>
        <taxon>Scrophulariaceae</taxon>
        <taxon>Buddlejeae</taxon>
        <taxon>Buddleja</taxon>
    </lineage>
</organism>
<dbReference type="AlphaFoldDB" id="A0AAV6Y645"/>
<evidence type="ECO:0000313" key="1">
    <source>
        <dbReference type="EMBL" id="KAG8386745.1"/>
    </source>
</evidence>
<dbReference type="Proteomes" id="UP000826271">
    <property type="component" value="Unassembled WGS sequence"/>
</dbReference>